<proteinExistence type="predicted"/>
<dbReference type="EMBL" id="CM037626">
    <property type="protein sequence ID" value="KAH8012228.1"/>
    <property type="molecule type" value="Genomic_DNA"/>
</dbReference>
<reference evidence="1" key="1">
    <citation type="submission" date="2021-08" db="EMBL/GenBank/DDBJ databases">
        <title>The first chromosome-level gecko genome reveals the dynamic sex chromosomes of Neotropical dwarf geckos (Sphaerodactylidae: Sphaerodactylus).</title>
        <authorList>
            <person name="Pinto B.J."/>
            <person name="Keating S.E."/>
            <person name="Gamble T."/>
        </authorList>
    </citation>
    <scope>NUCLEOTIDE SEQUENCE</scope>
    <source>
        <strain evidence="1">TG3544</strain>
    </source>
</reference>
<keyword evidence="2" id="KW-1185">Reference proteome</keyword>
<accession>A0ACB8FYY0</accession>
<evidence type="ECO:0000313" key="1">
    <source>
        <dbReference type="EMBL" id="KAH8012228.1"/>
    </source>
</evidence>
<gene>
    <name evidence="1" type="ORF">K3G42_015755</name>
</gene>
<dbReference type="Proteomes" id="UP000827872">
    <property type="component" value="Linkage Group LG13"/>
</dbReference>
<evidence type="ECO:0000313" key="2">
    <source>
        <dbReference type="Proteomes" id="UP000827872"/>
    </source>
</evidence>
<sequence length="143" mass="15158">MTAAANGASLEDCHSNLFSLQTCNVTRLLPVLPSALGDPCSRFPANVQHQCIPAVLALKSVEGYYRSAPFSASSEVGPEPETPFSRAAQPDPVQRLARKHAWLEAYSARLEDGNGGGGESVCQRRPTRAQFQASCCCCASASS</sequence>
<name>A0ACB8FYY0_9SAUR</name>
<comment type="caution">
    <text evidence="1">The sequence shown here is derived from an EMBL/GenBank/DDBJ whole genome shotgun (WGS) entry which is preliminary data.</text>
</comment>
<organism evidence="1 2">
    <name type="scientific">Sphaerodactylus townsendi</name>
    <dbReference type="NCBI Taxonomy" id="933632"/>
    <lineage>
        <taxon>Eukaryota</taxon>
        <taxon>Metazoa</taxon>
        <taxon>Chordata</taxon>
        <taxon>Craniata</taxon>
        <taxon>Vertebrata</taxon>
        <taxon>Euteleostomi</taxon>
        <taxon>Lepidosauria</taxon>
        <taxon>Squamata</taxon>
        <taxon>Bifurcata</taxon>
        <taxon>Gekkota</taxon>
        <taxon>Sphaerodactylidae</taxon>
        <taxon>Sphaerodactylus</taxon>
    </lineage>
</organism>
<protein>
    <submittedName>
        <fullName evidence="1">Uncharacterized protein</fullName>
    </submittedName>
</protein>